<evidence type="ECO:0000313" key="15">
    <source>
        <dbReference type="Proteomes" id="UP000215059"/>
    </source>
</evidence>
<feature type="binding site" evidence="11">
    <location>
        <begin position="312"/>
        <end position="314"/>
    </location>
    <ligand>
        <name>substrate</name>
    </ligand>
</feature>
<dbReference type="PANTHER" id="PTHR11113:SF14">
    <property type="entry name" value="N-ACETYLGLUCOSAMINE-6-PHOSPHATE DEACETYLASE"/>
    <property type="match status" value="1"/>
</dbReference>
<feature type="binding site" evidence="12">
    <location>
        <position position="200"/>
    </location>
    <ligand>
        <name>Zn(2+)</name>
        <dbReference type="ChEBI" id="CHEBI:29105"/>
    </ligand>
</feature>
<keyword evidence="5 9" id="KW-0378">Hydrolase</keyword>
<evidence type="ECO:0000256" key="10">
    <source>
        <dbReference type="PIRSR" id="PIRSR038994-1"/>
    </source>
</evidence>
<evidence type="ECO:0000256" key="7">
    <source>
        <dbReference type="ARBA" id="ARBA00047647"/>
    </source>
</evidence>
<evidence type="ECO:0000259" key="13">
    <source>
        <dbReference type="Pfam" id="PF01979"/>
    </source>
</evidence>
<dbReference type="InterPro" id="IPR032466">
    <property type="entry name" value="Metal_Hydrolase"/>
</dbReference>
<dbReference type="EC" id="3.5.1.25" evidence="2"/>
<evidence type="ECO:0000256" key="6">
    <source>
        <dbReference type="ARBA" id="ARBA00023277"/>
    </source>
</evidence>
<feature type="binding site" evidence="11">
    <location>
        <position position="256"/>
    </location>
    <ligand>
        <name>substrate</name>
    </ligand>
</feature>
<feature type="active site" description="Proton donor/acceptor" evidence="10">
    <location>
        <position position="279"/>
    </location>
</feature>
<feature type="binding site" evidence="12">
    <location>
        <position position="221"/>
    </location>
    <ligand>
        <name>Zn(2+)</name>
        <dbReference type="ChEBI" id="CHEBI:29105"/>
    </ligand>
</feature>
<keyword evidence="15" id="KW-1185">Reference proteome</keyword>
<dbReference type="InterPro" id="IPR011059">
    <property type="entry name" value="Metal-dep_hydrolase_composite"/>
</dbReference>
<dbReference type="NCBIfam" id="TIGR00221">
    <property type="entry name" value="nagA"/>
    <property type="match status" value="1"/>
</dbReference>
<dbReference type="InterPro" id="IPR006680">
    <property type="entry name" value="Amidohydro-rel"/>
</dbReference>
<dbReference type="GO" id="GO:0008448">
    <property type="term" value="F:N-acetylglucosamine-6-phosphate deacetylase activity"/>
    <property type="evidence" value="ECO:0007669"/>
    <property type="project" value="UniProtKB-EC"/>
</dbReference>
<dbReference type="CDD" id="cd00854">
    <property type="entry name" value="NagA"/>
    <property type="match status" value="1"/>
</dbReference>
<keyword evidence="4 12" id="KW-0479">Metal-binding</keyword>
<feature type="domain" description="Amidohydrolase-related" evidence="13">
    <location>
        <begin position="54"/>
        <end position="383"/>
    </location>
</feature>
<evidence type="ECO:0000256" key="12">
    <source>
        <dbReference type="PIRSR" id="PIRSR038994-3"/>
    </source>
</evidence>
<accession>A0A235F4K4</accession>
<reference evidence="14 15" key="1">
    <citation type="submission" date="2017-07" db="EMBL/GenBank/DDBJ databases">
        <title>Fictibacillus sp. nov. GDSW-R2A3 Genome sequencing and assembly.</title>
        <authorList>
            <person name="Mayilraj S."/>
        </authorList>
    </citation>
    <scope>NUCLEOTIDE SEQUENCE [LARGE SCALE GENOMIC DNA]</scope>
    <source>
        <strain evidence="14 15">GDSW-R2A3</strain>
    </source>
</reference>
<dbReference type="Gene3D" id="3.20.20.140">
    <property type="entry name" value="Metal-dependent hydrolases"/>
    <property type="match status" value="1"/>
</dbReference>
<evidence type="ECO:0000256" key="3">
    <source>
        <dbReference type="ARBA" id="ARBA00018029"/>
    </source>
</evidence>
<evidence type="ECO:0000256" key="2">
    <source>
        <dbReference type="ARBA" id="ARBA00011899"/>
    </source>
</evidence>
<dbReference type="Pfam" id="PF01979">
    <property type="entry name" value="Amidohydro_1"/>
    <property type="match status" value="1"/>
</dbReference>
<dbReference type="Proteomes" id="UP000215059">
    <property type="component" value="Unassembled WGS sequence"/>
</dbReference>
<protein>
    <recommendedName>
        <fullName evidence="3">N-acetylglucosamine-6-phosphate deacetylase</fullName>
        <ecNumber evidence="2">3.5.1.25</ecNumber>
    </recommendedName>
</protein>
<dbReference type="AlphaFoldDB" id="A0A235F4K4"/>
<evidence type="ECO:0000256" key="4">
    <source>
        <dbReference type="ARBA" id="ARBA00022723"/>
    </source>
</evidence>
<sequence length="391" mass="42136">MAAKLLFKGEMVTSDGIKSGFLLTTGETILYVGEIMPKDLAENVVRIDIPENAVLMPGMIDLHIHGAAGADVMDGTEEALQKMCAALPAEGTTSFLATTMTEKTERIEAALQNTAQYMEKQQAGYAEILGIHLEGPFISPKRAGAQPKEYIVPPNVEQFKQWNEIAEKKIKLVTLAPEEPGGYELASFLKDNRIIASIGHSDAVYEDVMKSVEAGVTHATHLYNGMRGMHHRDPGTAGGVMLRDEITAEIIADGIHSDGEMVKLAYKLKGSDKLVLITDAMRAKCLGEGMYTLGGQDVTVRDGTAVLKDGTLAGSVLKMNDAVKNMRQFTSCSIEEIVKMTSENPAKELGIYSSKGSLEAGKDADLVMMSKEGEVLAAFCRGKKAFEKGVS</sequence>
<evidence type="ECO:0000256" key="5">
    <source>
        <dbReference type="ARBA" id="ARBA00022801"/>
    </source>
</evidence>
<comment type="cofactor">
    <cofactor evidence="12">
        <name>a divalent metal cation</name>
        <dbReference type="ChEBI" id="CHEBI:60240"/>
    </cofactor>
    <text evidence="12">Binds 1 divalent metal cation per subunit.</text>
</comment>
<dbReference type="PIRSF" id="PIRSF038994">
    <property type="entry name" value="NagA"/>
    <property type="match status" value="1"/>
</dbReference>
<feature type="binding site" evidence="11">
    <location>
        <position position="145"/>
    </location>
    <ligand>
        <name>substrate</name>
    </ligand>
</feature>
<proteinExistence type="inferred from homology"/>
<dbReference type="PANTHER" id="PTHR11113">
    <property type="entry name" value="N-ACETYLGLUCOSAMINE-6-PHOSPHATE DEACETYLASE"/>
    <property type="match status" value="1"/>
</dbReference>
<evidence type="ECO:0000256" key="9">
    <source>
        <dbReference type="PIRNR" id="PIRNR038994"/>
    </source>
</evidence>
<dbReference type="FunFam" id="3.20.20.140:FF:000004">
    <property type="entry name" value="N-acetylglucosamine-6-phosphate deacetylase"/>
    <property type="match status" value="1"/>
</dbReference>
<dbReference type="OrthoDB" id="9776488at2"/>
<evidence type="ECO:0000256" key="1">
    <source>
        <dbReference type="ARBA" id="ARBA00010716"/>
    </source>
</evidence>
<feature type="binding site" evidence="11">
    <location>
        <begin position="224"/>
        <end position="225"/>
    </location>
    <ligand>
        <name>substrate</name>
    </ligand>
</feature>
<dbReference type="SUPFAM" id="SSF51338">
    <property type="entry name" value="Composite domain of metallo-dependent hydrolases"/>
    <property type="match status" value="1"/>
</dbReference>
<feature type="binding site" evidence="12">
    <location>
        <position position="134"/>
    </location>
    <ligand>
        <name>Zn(2+)</name>
        <dbReference type="ChEBI" id="CHEBI:29105"/>
    </ligand>
</feature>
<evidence type="ECO:0000256" key="8">
    <source>
        <dbReference type="ARBA" id="ARBA00060590"/>
    </source>
</evidence>
<gene>
    <name evidence="14" type="primary">nagA</name>
    <name evidence="14" type="ORF">CGZ90_18935</name>
</gene>
<organism evidence="14 15">
    <name type="scientific">Fictibacillus aquaticus</name>
    <dbReference type="NCBI Taxonomy" id="2021314"/>
    <lineage>
        <taxon>Bacteria</taxon>
        <taxon>Bacillati</taxon>
        <taxon>Bacillota</taxon>
        <taxon>Bacilli</taxon>
        <taxon>Bacillales</taxon>
        <taxon>Fictibacillaceae</taxon>
        <taxon>Fictibacillus</taxon>
    </lineage>
</organism>
<comment type="pathway">
    <text evidence="8">Amino-sugar metabolism; N-acetylneuraminate degradation; D-fructose 6-phosphate from N-acetylneuraminate: step 4/5.</text>
</comment>
<evidence type="ECO:0000313" key="14">
    <source>
        <dbReference type="EMBL" id="OYD56162.1"/>
    </source>
</evidence>
<feature type="binding site" evidence="11">
    <location>
        <position position="232"/>
    </location>
    <ligand>
        <name>substrate</name>
    </ligand>
</feature>
<dbReference type="GO" id="GO:0046872">
    <property type="term" value="F:metal ion binding"/>
    <property type="evidence" value="ECO:0007669"/>
    <property type="project" value="UniProtKB-KW"/>
</dbReference>
<dbReference type="RefSeq" id="WP_094254072.1">
    <property type="nucleotide sequence ID" value="NZ_JBHLXL010000001.1"/>
</dbReference>
<dbReference type="GO" id="GO:0006046">
    <property type="term" value="P:N-acetylglucosamine catabolic process"/>
    <property type="evidence" value="ECO:0007669"/>
    <property type="project" value="TreeGrafter"/>
</dbReference>
<comment type="caution">
    <text evidence="14">The sequence shown here is derived from an EMBL/GenBank/DDBJ whole genome shotgun (WGS) entry which is preliminary data.</text>
</comment>
<dbReference type="SUPFAM" id="SSF51556">
    <property type="entry name" value="Metallo-dependent hydrolases"/>
    <property type="match status" value="1"/>
</dbReference>
<evidence type="ECO:0000256" key="11">
    <source>
        <dbReference type="PIRSR" id="PIRSR038994-2"/>
    </source>
</evidence>
<dbReference type="Gene3D" id="2.30.40.10">
    <property type="entry name" value="Urease, subunit C, domain 1"/>
    <property type="match status" value="1"/>
</dbReference>
<keyword evidence="6 9" id="KW-0119">Carbohydrate metabolism</keyword>
<dbReference type="InterPro" id="IPR003764">
    <property type="entry name" value="GlcNAc_6-P_deAcase"/>
</dbReference>
<dbReference type="EMBL" id="NOII01000039">
    <property type="protein sequence ID" value="OYD56162.1"/>
    <property type="molecule type" value="Genomic_DNA"/>
</dbReference>
<comment type="similarity">
    <text evidence="1 9">Belongs to the metallo-dependent hydrolases superfamily. NagA family.</text>
</comment>
<comment type="catalytic activity">
    <reaction evidence="7">
        <text>N-acetyl-D-glucosamine 6-phosphate + H2O = D-glucosamine 6-phosphate + acetate</text>
        <dbReference type="Rhea" id="RHEA:22936"/>
        <dbReference type="ChEBI" id="CHEBI:15377"/>
        <dbReference type="ChEBI" id="CHEBI:30089"/>
        <dbReference type="ChEBI" id="CHEBI:57513"/>
        <dbReference type="ChEBI" id="CHEBI:58725"/>
        <dbReference type="EC" id="3.5.1.25"/>
    </reaction>
</comment>
<name>A0A235F4K4_9BACL</name>